<evidence type="ECO:0000313" key="2">
    <source>
        <dbReference type="Proteomes" id="UP001189429"/>
    </source>
</evidence>
<dbReference type="EMBL" id="CAUYUJ010011681">
    <property type="protein sequence ID" value="CAK0832401.1"/>
    <property type="molecule type" value="Genomic_DNA"/>
</dbReference>
<dbReference type="PANTHER" id="PTHR37027">
    <property type="entry name" value="KDE4"/>
    <property type="match status" value="1"/>
</dbReference>
<protein>
    <submittedName>
        <fullName evidence="1">Uncharacterized protein</fullName>
    </submittedName>
</protein>
<accession>A0ABN9SKV7</accession>
<sequence length="178" mass="19920">ADAARLRALLDESRRLLEGLEAMRAAREIHQERREKEMRLLETNAMLDLSRASQARGEMQASVARRAETFARESLIGVREEQASLAREREACALEAGEELGRLALALEEHRHAREECGERAQGDLQAELRKAAEAVSAEHLLRREAEGAAGRRLEEVFSSVSAAIQQERPLAIGRREC</sequence>
<feature type="non-terminal residue" evidence="1">
    <location>
        <position position="1"/>
    </location>
</feature>
<dbReference type="Proteomes" id="UP001189429">
    <property type="component" value="Unassembled WGS sequence"/>
</dbReference>
<dbReference type="PANTHER" id="PTHR37027:SF2">
    <property type="entry name" value="CHROMOSOME UNDETERMINED SCAFFOLD_148, WHOLE GENOME SHOTGUN SEQUENCE"/>
    <property type="match status" value="1"/>
</dbReference>
<organism evidence="1 2">
    <name type="scientific">Prorocentrum cordatum</name>
    <dbReference type="NCBI Taxonomy" id="2364126"/>
    <lineage>
        <taxon>Eukaryota</taxon>
        <taxon>Sar</taxon>
        <taxon>Alveolata</taxon>
        <taxon>Dinophyceae</taxon>
        <taxon>Prorocentrales</taxon>
        <taxon>Prorocentraceae</taxon>
        <taxon>Prorocentrum</taxon>
    </lineage>
</organism>
<evidence type="ECO:0000313" key="1">
    <source>
        <dbReference type="EMBL" id="CAK0832401.1"/>
    </source>
</evidence>
<proteinExistence type="predicted"/>
<keyword evidence="2" id="KW-1185">Reference proteome</keyword>
<name>A0ABN9SKV7_9DINO</name>
<reference evidence="1" key="1">
    <citation type="submission" date="2023-10" db="EMBL/GenBank/DDBJ databases">
        <authorList>
            <person name="Chen Y."/>
            <person name="Shah S."/>
            <person name="Dougan E. K."/>
            <person name="Thang M."/>
            <person name="Chan C."/>
        </authorList>
    </citation>
    <scope>NUCLEOTIDE SEQUENCE [LARGE SCALE GENOMIC DNA]</scope>
</reference>
<gene>
    <name evidence="1" type="ORF">PCOR1329_LOCUS30425</name>
</gene>
<comment type="caution">
    <text evidence="1">The sequence shown here is derived from an EMBL/GenBank/DDBJ whole genome shotgun (WGS) entry which is preliminary data.</text>
</comment>
<dbReference type="InterPro" id="IPR038835">
    <property type="entry name" value="Giardin_beta-like"/>
</dbReference>